<proteinExistence type="predicted"/>
<keyword evidence="2" id="KW-1185">Reference proteome</keyword>
<evidence type="ECO:0000313" key="2">
    <source>
        <dbReference type="Proteomes" id="UP001589532"/>
    </source>
</evidence>
<gene>
    <name evidence="1" type="ORF">ACFFSA_50650</name>
</gene>
<evidence type="ECO:0008006" key="3">
    <source>
        <dbReference type="Google" id="ProtNLM"/>
    </source>
</evidence>
<comment type="caution">
    <text evidence="1">The sequence shown here is derived from an EMBL/GenBank/DDBJ whole genome shotgun (WGS) entry which is preliminary data.</text>
</comment>
<evidence type="ECO:0000313" key="1">
    <source>
        <dbReference type="EMBL" id="MFB9631372.1"/>
    </source>
</evidence>
<dbReference type="EMBL" id="JBHMBW010000104">
    <property type="protein sequence ID" value="MFB9631372.1"/>
    <property type="molecule type" value="Genomic_DNA"/>
</dbReference>
<protein>
    <recommendedName>
        <fullName evidence="3">DUF4232 domain-containing protein</fullName>
    </recommendedName>
</protein>
<reference evidence="1 2" key="1">
    <citation type="submission" date="2024-09" db="EMBL/GenBank/DDBJ databases">
        <authorList>
            <person name="Sun Q."/>
            <person name="Mori K."/>
        </authorList>
    </citation>
    <scope>NUCLEOTIDE SEQUENCE [LARGE SCALE GENOMIC DNA]</scope>
    <source>
        <strain evidence="1 2">JCM 3143</strain>
    </source>
</reference>
<dbReference type="RefSeq" id="WP_345000006.1">
    <property type="nucleotide sequence ID" value="NZ_BAAAXV010000009.1"/>
</dbReference>
<sequence>MAALPLQVLVPAGSVSSFDPASGGGDTCPCGDGVWIEFINAGAQARTVTLVTPGAYRGLAIADRAVPIPANSTVKVPASGDYAGANGRASITYDAPTDLRVGVFRYTS</sequence>
<organism evidence="1 2">
    <name type="scientific">Nonomuraea helvata</name>
    <dbReference type="NCBI Taxonomy" id="37484"/>
    <lineage>
        <taxon>Bacteria</taxon>
        <taxon>Bacillati</taxon>
        <taxon>Actinomycetota</taxon>
        <taxon>Actinomycetes</taxon>
        <taxon>Streptosporangiales</taxon>
        <taxon>Streptosporangiaceae</taxon>
        <taxon>Nonomuraea</taxon>
    </lineage>
</organism>
<name>A0ABV5SI67_9ACTN</name>
<accession>A0ABV5SI67</accession>
<dbReference type="Proteomes" id="UP001589532">
    <property type="component" value="Unassembled WGS sequence"/>
</dbReference>